<sequence>MIPQTPVLVTSPVPHLTLGQGLETSTFALEILFSIGIGIFGLILFALLIGNIQTYFQSLTIHLKERRIKKRDSKQWMHHHWLPQDLRERVDAMINTSGWRLEV</sequence>
<reference evidence="3 4" key="1">
    <citation type="journal article" date="2022" name="G3 (Bethesda)">
        <title>Whole-genome sequence and methylome profiling of the almond [Prunus dulcis (Mill.) D.A. Webb] cultivar 'Nonpareil'.</title>
        <authorList>
            <person name="D'Amico-Willman K.M."/>
            <person name="Ouma W.Z."/>
            <person name="Meulia T."/>
            <person name="Sideli G.M."/>
            <person name="Gradziel T.M."/>
            <person name="Fresnedo-Ramirez J."/>
        </authorList>
    </citation>
    <scope>NUCLEOTIDE SEQUENCE [LARGE SCALE GENOMIC DNA]</scope>
    <source>
        <strain evidence="3">Clone GOH B32 T37-40</strain>
    </source>
</reference>
<evidence type="ECO:0000256" key="1">
    <source>
        <dbReference type="ARBA" id="ARBA00023303"/>
    </source>
</evidence>
<dbReference type="PANTHER" id="PTHR45651:SF52">
    <property type="entry name" value="CYCLIC NUCLEOTIDE-GATED ION CHANNEL 5-RELATED"/>
    <property type="match status" value="1"/>
</dbReference>
<evidence type="ECO:0000313" key="3">
    <source>
        <dbReference type="EMBL" id="KAI5337608.1"/>
    </source>
</evidence>
<name>A0AAD4W668_PRUDU</name>
<feature type="transmembrane region" description="Helical" evidence="2">
    <location>
        <begin position="31"/>
        <end position="56"/>
    </location>
</feature>
<keyword evidence="1" id="KW-0407">Ion channel</keyword>
<comment type="caution">
    <text evidence="3">The sequence shown here is derived from an EMBL/GenBank/DDBJ whole genome shotgun (WGS) entry which is preliminary data.</text>
</comment>
<keyword evidence="2" id="KW-0472">Membrane</keyword>
<dbReference type="PANTHER" id="PTHR45651">
    <property type="entry name" value="CYCLIC NUCLEOTIDE-GATED ION CHANNEL 15-RELATED-RELATED"/>
    <property type="match status" value="1"/>
</dbReference>
<protein>
    <submittedName>
        <fullName evidence="3">Uncharacterized protein</fullName>
    </submittedName>
</protein>
<dbReference type="GO" id="GO:0016020">
    <property type="term" value="C:membrane"/>
    <property type="evidence" value="ECO:0007669"/>
    <property type="project" value="UniProtKB-SubCell"/>
</dbReference>
<dbReference type="AlphaFoldDB" id="A0AAD4W668"/>
<dbReference type="Proteomes" id="UP001054821">
    <property type="component" value="Chromosome 3"/>
</dbReference>
<evidence type="ECO:0000256" key="2">
    <source>
        <dbReference type="SAM" id="Phobius"/>
    </source>
</evidence>
<keyword evidence="2" id="KW-0812">Transmembrane</keyword>
<evidence type="ECO:0000313" key="4">
    <source>
        <dbReference type="Proteomes" id="UP001054821"/>
    </source>
</evidence>
<proteinExistence type="predicted"/>
<accession>A0AAD4W668</accession>
<keyword evidence="4" id="KW-1185">Reference proteome</keyword>
<dbReference type="GO" id="GO:0034220">
    <property type="term" value="P:monoatomic ion transmembrane transport"/>
    <property type="evidence" value="ECO:0007669"/>
    <property type="project" value="UniProtKB-KW"/>
</dbReference>
<dbReference type="SUPFAM" id="SSF81324">
    <property type="entry name" value="Voltage-gated potassium channels"/>
    <property type="match status" value="1"/>
</dbReference>
<keyword evidence="2" id="KW-1133">Transmembrane helix</keyword>
<organism evidence="3 4">
    <name type="scientific">Prunus dulcis</name>
    <name type="common">Almond</name>
    <name type="synonym">Amygdalus dulcis</name>
    <dbReference type="NCBI Taxonomy" id="3755"/>
    <lineage>
        <taxon>Eukaryota</taxon>
        <taxon>Viridiplantae</taxon>
        <taxon>Streptophyta</taxon>
        <taxon>Embryophyta</taxon>
        <taxon>Tracheophyta</taxon>
        <taxon>Spermatophyta</taxon>
        <taxon>Magnoliopsida</taxon>
        <taxon>eudicotyledons</taxon>
        <taxon>Gunneridae</taxon>
        <taxon>Pentapetalae</taxon>
        <taxon>rosids</taxon>
        <taxon>fabids</taxon>
        <taxon>Rosales</taxon>
        <taxon>Rosaceae</taxon>
        <taxon>Amygdaloideae</taxon>
        <taxon>Amygdaleae</taxon>
        <taxon>Prunus</taxon>
    </lineage>
</organism>
<keyword evidence="1" id="KW-0813">Transport</keyword>
<gene>
    <name evidence="3" type="ORF">L3X38_016879</name>
</gene>
<keyword evidence="1" id="KW-0406">Ion transport</keyword>
<dbReference type="EMBL" id="JAJFAZ020000003">
    <property type="protein sequence ID" value="KAI5337608.1"/>
    <property type="molecule type" value="Genomic_DNA"/>
</dbReference>